<protein>
    <submittedName>
        <fullName evidence="2">Uncharacterized protein</fullName>
    </submittedName>
</protein>
<feature type="transmembrane region" description="Helical" evidence="1">
    <location>
        <begin position="96"/>
        <end position="118"/>
    </location>
</feature>
<sequence>MDRQVRPPVEIEQLLQELLAAFGQARLVHPQKTQIAFPSVHEAGAAVKGRSRRCGREGPARRVLLRILSVVPLAELATGFGAGVMLAIPLRAHKGFAPGTAAGLAPCLVAVPWGAVAARPEPGG</sequence>
<dbReference type="EMBL" id="AP025628">
    <property type="protein sequence ID" value="BDG59564.1"/>
    <property type="molecule type" value="Genomic_DNA"/>
</dbReference>
<evidence type="ECO:0000256" key="1">
    <source>
        <dbReference type="SAM" id="Phobius"/>
    </source>
</evidence>
<organism evidence="2 3">
    <name type="scientific">Caldinitratiruptor microaerophilus</name>
    <dbReference type="NCBI Taxonomy" id="671077"/>
    <lineage>
        <taxon>Bacteria</taxon>
        <taxon>Bacillati</taxon>
        <taxon>Bacillota</taxon>
        <taxon>Clostridia</taxon>
        <taxon>Eubacteriales</taxon>
        <taxon>Symbiobacteriaceae</taxon>
        <taxon>Caldinitratiruptor</taxon>
    </lineage>
</organism>
<feature type="transmembrane region" description="Helical" evidence="1">
    <location>
        <begin position="63"/>
        <end position="90"/>
    </location>
</feature>
<reference evidence="2" key="1">
    <citation type="submission" date="2022-03" db="EMBL/GenBank/DDBJ databases">
        <title>Complete genome sequence of Caldinitratiruptor microaerophilus.</title>
        <authorList>
            <person name="Mukaiyama R."/>
            <person name="Nishiyama T."/>
            <person name="Ueda K."/>
        </authorList>
    </citation>
    <scope>NUCLEOTIDE SEQUENCE</scope>
    <source>
        <strain evidence="2">JCM 16183</strain>
    </source>
</reference>
<keyword evidence="1" id="KW-0812">Transmembrane</keyword>
<evidence type="ECO:0000313" key="3">
    <source>
        <dbReference type="Proteomes" id="UP001163687"/>
    </source>
</evidence>
<dbReference type="Proteomes" id="UP001163687">
    <property type="component" value="Chromosome"/>
</dbReference>
<keyword evidence="3" id="KW-1185">Reference proteome</keyword>
<name>A0AA35CI85_9FIRM</name>
<keyword evidence="1" id="KW-1133">Transmembrane helix</keyword>
<accession>A0AA35CI85</accession>
<dbReference type="KEGG" id="cmic:caldi_06540"/>
<dbReference type="AlphaFoldDB" id="A0AA35CI85"/>
<proteinExistence type="predicted"/>
<keyword evidence="1" id="KW-0472">Membrane</keyword>
<evidence type="ECO:0000313" key="2">
    <source>
        <dbReference type="EMBL" id="BDG59564.1"/>
    </source>
</evidence>
<gene>
    <name evidence="2" type="ORF">caldi_06540</name>
</gene>